<dbReference type="RefSeq" id="WP_276203641.1">
    <property type="nucleotide sequence ID" value="NZ_JMCB01000008.1"/>
</dbReference>
<evidence type="ECO:0000313" key="1">
    <source>
        <dbReference type="EMBL" id="KFE67475.1"/>
    </source>
</evidence>
<protein>
    <submittedName>
        <fullName evidence="1">Uncharacterized protein</fullName>
    </submittedName>
</protein>
<dbReference type="EMBL" id="JMCB01000008">
    <property type="protein sequence ID" value="KFE67475.1"/>
    <property type="molecule type" value="Genomic_DNA"/>
</dbReference>
<evidence type="ECO:0000313" key="2">
    <source>
        <dbReference type="Proteomes" id="UP000028725"/>
    </source>
</evidence>
<reference evidence="1 2" key="1">
    <citation type="submission" date="2014-04" db="EMBL/GenBank/DDBJ databases">
        <title>Genome assembly of Hyalangium minutum DSM 14724.</title>
        <authorList>
            <person name="Sharma G."/>
            <person name="Subramanian S."/>
        </authorList>
    </citation>
    <scope>NUCLEOTIDE SEQUENCE [LARGE SCALE GENOMIC DNA]</scope>
    <source>
        <strain evidence="1 2">DSM 14724</strain>
    </source>
</reference>
<dbReference type="STRING" id="394096.DB31_8828"/>
<gene>
    <name evidence="1" type="ORF">DB31_8828</name>
</gene>
<keyword evidence="2" id="KW-1185">Reference proteome</keyword>
<organism evidence="1 2">
    <name type="scientific">Hyalangium minutum</name>
    <dbReference type="NCBI Taxonomy" id="394096"/>
    <lineage>
        <taxon>Bacteria</taxon>
        <taxon>Pseudomonadati</taxon>
        <taxon>Myxococcota</taxon>
        <taxon>Myxococcia</taxon>
        <taxon>Myxococcales</taxon>
        <taxon>Cystobacterineae</taxon>
        <taxon>Archangiaceae</taxon>
        <taxon>Hyalangium</taxon>
    </lineage>
</organism>
<dbReference type="Proteomes" id="UP000028725">
    <property type="component" value="Unassembled WGS sequence"/>
</dbReference>
<accession>A0A085WIG2</accession>
<proteinExistence type="predicted"/>
<sequence>MRGIARPWLDDPSALLTCEEIDEAIFSRERDVVLEEAAERHTS</sequence>
<comment type="caution">
    <text evidence="1">The sequence shown here is derived from an EMBL/GenBank/DDBJ whole genome shotgun (WGS) entry which is preliminary data.</text>
</comment>
<name>A0A085WIG2_9BACT</name>
<dbReference type="AlphaFoldDB" id="A0A085WIG2"/>